<reference evidence="1 2" key="1">
    <citation type="submission" date="2019-08" db="EMBL/GenBank/DDBJ databases">
        <authorList>
            <person name="Liang Q."/>
        </authorList>
    </citation>
    <scope>NUCLEOTIDE SEQUENCE [LARGE SCALE GENOMIC DNA]</scope>
    <source>
        <strain evidence="1 2">V1718</strain>
    </source>
</reference>
<dbReference type="KEGG" id="bbae:FRD01_01485"/>
<keyword evidence="2" id="KW-1185">Reference proteome</keyword>
<dbReference type="Proteomes" id="UP000321595">
    <property type="component" value="Chromosome"/>
</dbReference>
<proteinExistence type="predicted"/>
<sequence>MSSASHLARLARAFVFLGVLVLLAPGLQAQDSEPHRDSGLVFETPAGWSRQVGESQIVVSYIPPVQNDVIIEVRRLDLEDEKADVLFSESFHTQLRHAGLKVESRGAMTGVTGVSGVTTTYLALAETGAYRLVIAEFENKEDYWLISGFFDSRRFDSYLRVFNRFLEAIAFEE</sequence>
<gene>
    <name evidence="1" type="ORF">FRD01_01485</name>
</gene>
<dbReference type="AlphaFoldDB" id="A0A5B8XPK2"/>
<protein>
    <recommendedName>
        <fullName evidence="3">PsbP C-terminal domain-containing protein</fullName>
    </recommendedName>
</protein>
<dbReference type="RefSeq" id="WP_146956972.1">
    <property type="nucleotide sequence ID" value="NZ_CP042467.1"/>
</dbReference>
<dbReference type="EMBL" id="CP042467">
    <property type="protein sequence ID" value="QED25953.1"/>
    <property type="molecule type" value="Genomic_DNA"/>
</dbReference>
<accession>A0A5B8XPK2</accession>
<evidence type="ECO:0000313" key="1">
    <source>
        <dbReference type="EMBL" id="QED25953.1"/>
    </source>
</evidence>
<organism evidence="1 2">
    <name type="scientific">Microvenator marinus</name>
    <dbReference type="NCBI Taxonomy" id="2600177"/>
    <lineage>
        <taxon>Bacteria</taxon>
        <taxon>Deltaproteobacteria</taxon>
        <taxon>Bradymonadales</taxon>
        <taxon>Microvenatoraceae</taxon>
        <taxon>Microvenator</taxon>
    </lineage>
</organism>
<evidence type="ECO:0000313" key="2">
    <source>
        <dbReference type="Proteomes" id="UP000321595"/>
    </source>
</evidence>
<name>A0A5B8XPK2_9DELT</name>
<evidence type="ECO:0008006" key="3">
    <source>
        <dbReference type="Google" id="ProtNLM"/>
    </source>
</evidence>